<accession>G4WVW2</accession>
<reference evidence="2" key="2">
    <citation type="journal article" date="2011" name="J. Bacteriol.">
        <title>Long-chain N-acyl amino acid synthases are linked to the putative PEP-CTERM/exosortase protein-sorting system in Gram-negative bacteria.</title>
        <authorList>
            <person name="Craig J.W."/>
            <person name="Cherry M.A."/>
            <person name="Brady S.F."/>
        </authorList>
    </citation>
    <scope>NUCLEOTIDE SEQUENCE</scope>
</reference>
<feature type="transmembrane region" description="Helical" evidence="1">
    <location>
        <begin position="6"/>
        <end position="24"/>
    </location>
</feature>
<dbReference type="AlphaFoldDB" id="G4WVW2"/>
<organism evidence="2">
    <name type="scientific">uncultured bacterium CSLD10</name>
    <dbReference type="NCBI Taxonomy" id="1091573"/>
    <lineage>
        <taxon>Bacteria</taxon>
        <taxon>environmental samples</taxon>
    </lineage>
</organism>
<dbReference type="InterPro" id="IPR049641">
    <property type="entry name" value="THIVI_2564-like"/>
</dbReference>
<dbReference type="EMBL" id="JF429415">
    <property type="protein sequence ID" value="AEQ20564.1"/>
    <property type="molecule type" value="Genomic_DNA"/>
</dbReference>
<reference evidence="2" key="1">
    <citation type="journal article" date="2004" name="Appl. Environ. Microbiol.">
        <title>Long-chain N-acyltyrosine synthases from environmental DNA.</title>
        <authorList>
            <person name="Brady S.F."/>
            <person name="Chao C.J."/>
            <person name="Clardy J."/>
        </authorList>
    </citation>
    <scope>NUCLEOTIDE SEQUENCE</scope>
</reference>
<dbReference type="NCBIfam" id="NF041949">
    <property type="entry name" value="THIVI_2564_fam"/>
    <property type="match status" value="1"/>
</dbReference>
<evidence type="ECO:0000256" key="1">
    <source>
        <dbReference type="SAM" id="Phobius"/>
    </source>
</evidence>
<keyword evidence="1" id="KW-0812">Transmembrane</keyword>
<keyword evidence="1" id="KW-1133">Transmembrane helix</keyword>
<feature type="transmembrane region" description="Helical" evidence="1">
    <location>
        <begin position="36"/>
        <end position="56"/>
    </location>
</feature>
<proteinExistence type="predicted"/>
<sequence>MPLINVVLVLIVTGIGLWLINTYVPMAGSIKTILNVVVVIAVSVWVLQAFGLWTAVANYRVPPR</sequence>
<name>G4WVW2_9BACT</name>
<keyword evidence="1" id="KW-0472">Membrane</keyword>
<protein>
    <submittedName>
        <fullName evidence="2">Uncharacterized protein</fullName>
    </submittedName>
</protein>
<evidence type="ECO:0000313" key="2">
    <source>
        <dbReference type="EMBL" id="AEQ20564.1"/>
    </source>
</evidence>